<feature type="region of interest" description="Disordered" evidence="1">
    <location>
        <begin position="1"/>
        <end position="22"/>
    </location>
</feature>
<comment type="caution">
    <text evidence="2">The sequence shown here is derived from an EMBL/GenBank/DDBJ whole genome shotgun (WGS) entry which is preliminary data.</text>
</comment>
<accession>A0A8J2BR85</accession>
<evidence type="ECO:0000313" key="2">
    <source>
        <dbReference type="EMBL" id="CAF0705309.1"/>
    </source>
</evidence>
<organism evidence="2 3">
    <name type="scientific">Candidatus Methylacidithermus pantelleriae</name>
    <dbReference type="NCBI Taxonomy" id="2744239"/>
    <lineage>
        <taxon>Bacteria</taxon>
        <taxon>Pseudomonadati</taxon>
        <taxon>Verrucomicrobiota</taxon>
        <taxon>Methylacidiphilae</taxon>
        <taxon>Methylacidiphilales</taxon>
        <taxon>Methylacidiphilaceae</taxon>
        <taxon>Candidatus Methylacidithermus</taxon>
    </lineage>
</organism>
<dbReference type="AlphaFoldDB" id="A0A8J2BR85"/>
<dbReference type="Proteomes" id="UP000663859">
    <property type="component" value="Unassembled WGS sequence"/>
</dbReference>
<reference evidence="2" key="1">
    <citation type="submission" date="2021-02" db="EMBL/GenBank/DDBJ databases">
        <authorList>
            <person name="Cremers G."/>
            <person name="Picone N."/>
        </authorList>
    </citation>
    <scope>NUCLEOTIDE SEQUENCE</scope>
    <source>
        <strain evidence="2">PQ17</strain>
    </source>
</reference>
<sequence>MAATLRRWETKGRLLPEPEGSGHCGHDLARLLPVRFRAVQKKSRERNSLCTDFQRRA</sequence>
<protein>
    <submittedName>
        <fullName evidence="2">Uncharacterized protein</fullName>
    </submittedName>
</protein>
<gene>
    <name evidence="2" type="ORF">MPNT_90053</name>
</gene>
<dbReference type="EMBL" id="CAJNOB010000071">
    <property type="protein sequence ID" value="CAF0705309.1"/>
    <property type="molecule type" value="Genomic_DNA"/>
</dbReference>
<feature type="compositionally biased region" description="Basic and acidic residues" evidence="1">
    <location>
        <begin position="1"/>
        <end position="16"/>
    </location>
</feature>
<evidence type="ECO:0000313" key="3">
    <source>
        <dbReference type="Proteomes" id="UP000663859"/>
    </source>
</evidence>
<proteinExistence type="predicted"/>
<evidence type="ECO:0000256" key="1">
    <source>
        <dbReference type="SAM" id="MobiDB-lite"/>
    </source>
</evidence>
<keyword evidence="3" id="KW-1185">Reference proteome</keyword>
<name>A0A8J2BR85_9BACT</name>